<name>A0A3N4I3H5_ASCIM</name>
<dbReference type="Proteomes" id="UP000275078">
    <property type="component" value="Unassembled WGS sequence"/>
</dbReference>
<feature type="transmembrane region" description="Helical" evidence="2">
    <location>
        <begin position="504"/>
        <end position="525"/>
    </location>
</feature>
<organism evidence="3 4">
    <name type="scientific">Ascobolus immersus RN42</name>
    <dbReference type="NCBI Taxonomy" id="1160509"/>
    <lineage>
        <taxon>Eukaryota</taxon>
        <taxon>Fungi</taxon>
        <taxon>Dikarya</taxon>
        <taxon>Ascomycota</taxon>
        <taxon>Pezizomycotina</taxon>
        <taxon>Pezizomycetes</taxon>
        <taxon>Pezizales</taxon>
        <taxon>Ascobolaceae</taxon>
        <taxon>Ascobolus</taxon>
    </lineage>
</organism>
<keyword evidence="2" id="KW-0472">Membrane</keyword>
<proteinExistence type="predicted"/>
<gene>
    <name evidence="3" type="ORF">BJ508DRAFT_416001</name>
</gene>
<evidence type="ECO:0000256" key="1">
    <source>
        <dbReference type="PROSITE-ProRule" id="PRU00023"/>
    </source>
</evidence>
<dbReference type="PROSITE" id="PS50297">
    <property type="entry name" value="ANK_REP_REGION"/>
    <property type="match status" value="1"/>
</dbReference>
<keyword evidence="4" id="KW-1185">Reference proteome</keyword>
<keyword evidence="2" id="KW-0812">Transmembrane</keyword>
<evidence type="ECO:0000313" key="3">
    <source>
        <dbReference type="EMBL" id="RPA79218.1"/>
    </source>
</evidence>
<dbReference type="SUPFAM" id="SSF48403">
    <property type="entry name" value="Ankyrin repeat"/>
    <property type="match status" value="1"/>
</dbReference>
<feature type="repeat" description="ANK" evidence="1">
    <location>
        <begin position="243"/>
        <end position="264"/>
    </location>
</feature>
<reference evidence="3 4" key="1">
    <citation type="journal article" date="2018" name="Nat. Ecol. Evol.">
        <title>Pezizomycetes genomes reveal the molecular basis of ectomycorrhizal truffle lifestyle.</title>
        <authorList>
            <person name="Murat C."/>
            <person name="Payen T."/>
            <person name="Noel B."/>
            <person name="Kuo A."/>
            <person name="Morin E."/>
            <person name="Chen J."/>
            <person name="Kohler A."/>
            <person name="Krizsan K."/>
            <person name="Balestrini R."/>
            <person name="Da Silva C."/>
            <person name="Montanini B."/>
            <person name="Hainaut M."/>
            <person name="Levati E."/>
            <person name="Barry K.W."/>
            <person name="Belfiori B."/>
            <person name="Cichocki N."/>
            <person name="Clum A."/>
            <person name="Dockter R.B."/>
            <person name="Fauchery L."/>
            <person name="Guy J."/>
            <person name="Iotti M."/>
            <person name="Le Tacon F."/>
            <person name="Lindquist E.A."/>
            <person name="Lipzen A."/>
            <person name="Malagnac F."/>
            <person name="Mello A."/>
            <person name="Molinier V."/>
            <person name="Miyauchi S."/>
            <person name="Poulain J."/>
            <person name="Riccioni C."/>
            <person name="Rubini A."/>
            <person name="Sitrit Y."/>
            <person name="Splivallo R."/>
            <person name="Traeger S."/>
            <person name="Wang M."/>
            <person name="Zifcakova L."/>
            <person name="Wipf D."/>
            <person name="Zambonelli A."/>
            <person name="Paolocci F."/>
            <person name="Nowrousian M."/>
            <person name="Ottonello S."/>
            <person name="Baldrian P."/>
            <person name="Spatafora J.W."/>
            <person name="Henrissat B."/>
            <person name="Nagy L.G."/>
            <person name="Aury J.M."/>
            <person name="Wincker P."/>
            <person name="Grigoriev I.V."/>
            <person name="Bonfante P."/>
            <person name="Martin F.M."/>
        </authorList>
    </citation>
    <scope>NUCLEOTIDE SEQUENCE [LARGE SCALE GENOMIC DNA]</scope>
    <source>
        <strain evidence="3 4">RN42</strain>
    </source>
</reference>
<dbReference type="PANTHER" id="PTHR10039:SF15">
    <property type="entry name" value="NACHT DOMAIN-CONTAINING PROTEIN"/>
    <property type="match status" value="1"/>
</dbReference>
<keyword evidence="2" id="KW-1133">Transmembrane helix</keyword>
<dbReference type="PROSITE" id="PS50088">
    <property type="entry name" value="ANK_REPEAT"/>
    <property type="match status" value="1"/>
</dbReference>
<dbReference type="InterPro" id="IPR002110">
    <property type="entry name" value="Ankyrin_rpt"/>
</dbReference>
<dbReference type="SMART" id="SM00248">
    <property type="entry name" value="ANK"/>
    <property type="match status" value="3"/>
</dbReference>
<dbReference type="PANTHER" id="PTHR10039">
    <property type="entry name" value="AMELOGENIN"/>
    <property type="match status" value="1"/>
</dbReference>
<dbReference type="Pfam" id="PF12796">
    <property type="entry name" value="Ank_2"/>
    <property type="match status" value="1"/>
</dbReference>
<accession>A0A3N4I3H5</accession>
<dbReference type="InterPro" id="IPR036770">
    <property type="entry name" value="Ankyrin_rpt-contain_sf"/>
</dbReference>
<protein>
    <submittedName>
        <fullName evidence="3">Ankyrin</fullName>
    </submittedName>
</protein>
<feature type="transmembrane region" description="Helical" evidence="2">
    <location>
        <begin position="546"/>
        <end position="568"/>
    </location>
</feature>
<keyword evidence="1" id="KW-0040">ANK repeat</keyword>
<dbReference type="EMBL" id="ML119701">
    <property type="protein sequence ID" value="RPA79218.1"/>
    <property type="molecule type" value="Genomic_DNA"/>
</dbReference>
<sequence>MGNSSPSICDLAIKTLFWIALAYRELTMSEMREALAAASSGKSFWYDRNNLVDEKFVLKHCEGLVVEGENGKLRLIHKSLHDFLLLKKGRQMASPYSFWEAAATKACIRYICTAAEERPLQAALHFAADRKTRKRLLQRFPFISYATHYWRWHAQQSSGEDMDDDLRGDLRSFLFDSPKALATVSVAVNTFWEDVGINPEFHVGALENGVISPLHISAWSGIPQLVEDALVIHGTQVSAVDVDGNTALHLAAYCGELEVTKVLLAHPGGKELVFCRNKRGVSPIQYASNLGHLSVMKRLLMHDCLTGPRLKLDIHDVGKKDGMLLISNAIDAGELPLIRTLYSFLDGTRQIGEAVLYCLVSATNHEILQFFLDRDDIDVSIVPYGPKFLTLANAADQGDYAAVRLHLAQPNTHPDNADYIASGKEQVHYFAVFVGVQRSIASVRSLELVRPFSSRRTWLRFGRVVKFHCWMASIYDLLVIYFPIDSICLSLYALTIPTLLPDHHLFALLFLSAFLPMVFFVTRISQPRTRKRDQLAREVSFRKARIVARTEAVLLLYLFVHALISIFFSAARTHRALFCAPSPHAPSTLLQLLGHLFLPPCESSTALTCHSQDLDVMQGTQMEFCVMEEKKYFGGIVLLRWGEWMVSVSR</sequence>
<evidence type="ECO:0000256" key="2">
    <source>
        <dbReference type="SAM" id="Phobius"/>
    </source>
</evidence>
<evidence type="ECO:0000313" key="4">
    <source>
        <dbReference type="Proteomes" id="UP000275078"/>
    </source>
</evidence>
<dbReference type="OrthoDB" id="341259at2759"/>
<dbReference type="Gene3D" id="1.25.40.20">
    <property type="entry name" value="Ankyrin repeat-containing domain"/>
    <property type="match status" value="1"/>
</dbReference>
<dbReference type="STRING" id="1160509.A0A3N4I3H5"/>
<dbReference type="AlphaFoldDB" id="A0A3N4I3H5"/>